<keyword evidence="1" id="KW-0472">Membrane</keyword>
<dbReference type="PANTHER" id="PTHR34115:SF13">
    <property type="entry name" value="RPB1A"/>
    <property type="match status" value="1"/>
</dbReference>
<feature type="transmembrane region" description="Helical" evidence="1">
    <location>
        <begin position="58"/>
        <end position="76"/>
    </location>
</feature>
<keyword evidence="1" id="KW-0812">Transmembrane</keyword>
<evidence type="ECO:0000313" key="2">
    <source>
        <dbReference type="EMBL" id="KAG7656134.1"/>
    </source>
</evidence>
<reference evidence="2 3" key="1">
    <citation type="submission" date="2020-12" db="EMBL/GenBank/DDBJ databases">
        <title>Concerted genomic and epigenomic changes stabilize Arabidopsis allopolyploids.</title>
        <authorList>
            <person name="Chen Z."/>
        </authorList>
    </citation>
    <scope>NUCLEOTIDE SEQUENCE [LARGE SCALE GENOMIC DNA]</scope>
    <source>
        <strain evidence="2">As9502</strain>
        <tissue evidence="2">Leaf</tissue>
    </source>
</reference>
<evidence type="ECO:0000256" key="1">
    <source>
        <dbReference type="SAM" id="Phobius"/>
    </source>
</evidence>
<organism evidence="2 3">
    <name type="scientific">Arabidopsis suecica</name>
    <name type="common">Swedish thale-cress</name>
    <name type="synonym">Cardaminopsis suecica</name>
    <dbReference type="NCBI Taxonomy" id="45249"/>
    <lineage>
        <taxon>Eukaryota</taxon>
        <taxon>Viridiplantae</taxon>
        <taxon>Streptophyta</taxon>
        <taxon>Embryophyta</taxon>
        <taxon>Tracheophyta</taxon>
        <taxon>Spermatophyta</taxon>
        <taxon>Magnoliopsida</taxon>
        <taxon>eudicotyledons</taxon>
        <taxon>Gunneridae</taxon>
        <taxon>Pentapetalae</taxon>
        <taxon>rosids</taxon>
        <taxon>malvids</taxon>
        <taxon>Brassicales</taxon>
        <taxon>Brassicaceae</taxon>
        <taxon>Camelineae</taxon>
        <taxon>Arabidopsis</taxon>
    </lineage>
</organism>
<keyword evidence="3" id="KW-1185">Reference proteome</keyword>
<sequence>METVSAVNQTLPISGGEPVKFTTYSAAVHKVLVMVNAGILGLLQLVSQQSSVLETHKAAFLCFCVFILFYAVLRVREAMDVRLQPGLVPRLIGHGSHLFGGLAALVLVSVVSTAFSIVLFLLWFIWLSAVVYSNFGETMIIYLETNKPSACSSQLPPV</sequence>
<name>A0A8T2HBS6_ARASU</name>
<proteinExistence type="predicted"/>
<accession>A0A8T2HBS6</accession>
<gene>
    <name evidence="2" type="ORF">ISN44_As01g031420</name>
</gene>
<feature type="transmembrane region" description="Helical" evidence="1">
    <location>
        <begin position="96"/>
        <end position="126"/>
    </location>
</feature>
<feature type="transmembrane region" description="Helical" evidence="1">
    <location>
        <begin position="27"/>
        <end position="46"/>
    </location>
</feature>
<keyword evidence="1" id="KW-1133">Transmembrane helix</keyword>
<dbReference type="AlphaFoldDB" id="A0A8T2HBS6"/>
<dbReference type="Proteomes" id="UP000694251">
    <property type="component" value="Chromosome 1"/>
</dbReference>
<dbReference type="OrthoDB" id="1110782at2759"/>
<comment type="caution">
    <text evidence="2">The sequence shown here is derived from an EMBL/GenBank/DDBJ whole genome shotgun (WGS) entry which is preliminary data.</text>
</comment>
<dbReference type="PANTHER" id="PTHR34115">
    <property type="entry name" value="PROTEIN, PUTATIVE-RELATED"/>
    <property type="match status" value="1"/>
</dbReference>
<dbReference type="EMBL" id="JAEFBJ010000001">
    <property type="protein sequence ID" value="KAG7656134.1"/>
    <property type="molecule type" value="Genomic_DNA"/>
</dbReference>
<dbReference type="InterPro" id="IPR053258">
    <property type="entry name" value="Ca-permeable_cation_channel"/>
</dbReference>
<evidence type="ECO:0000313" key="3">
    <source>
        <dbReference type="Proteomes" id="UP000694251"/>
    </source>
</evidence>
<protein>
    <submittedName>
        <fullName evidence="2">Uncharacterized protein</fullName>
    </submittedName>
</protein>